<keyword evidence="4" id="KW-1185">Reference proteome</keyword>
<keyword evidence="3" id="KW-0378">Hydrolase</keyword>
<feature type="domain" description="Trehalase-like N-terminal" evidence="2">
    <location>
        <begin position="4"/>
        <end position="152"/>
    </location>
</feature>
<dbReference type="RefSeq" id="WP_312643338.1">
    <property type="nucleotide sequence ID" value="NZ_CP116967.1"/>
</dbReference>
<sequence length="609" mass="69776">MPYQPIENYGLIGNMQTTALVGMNGSIDWFCYPYFDSPSVFCAILDDAKGGRFKIAPVPDGVKSKQYYWPDTNVLVTRFHTPEGVGRLIDFMPVGVRTSDCTRDGLIRRVQAIRKSMTFRLECRPAFNYGRDTHTLTITKDGARFKSSRLTLRLGSTIPLIQDGDGTFTEFTLQEGEEIDFCLQEVESGNTQSTSCPETQAEELFKHTVDYWRRWLSKCTYTGRWREMVHRSALVLKLLTFQPTGAIIAAPTCSLPEEIGGVRNWDYRYTWIRDAAFTLYGLLRIGFTEEASAFMQWLEARCHELNPDGSLQLMYGIDGRHQLTEETLAHLEGYRGSRPVRVGNGAYNQLQLDIYGELMDSVYLYNKYGTPISYDLWKHLRRMINWVCDNWQRTDEGIWEMRGGQQHFVYSKLMCWVAVDRGLRLAEKRSFPADRERWLKTRDNIYEEIMSKGWDSERQAFIQRYGSTSLDAANLVMPLVFFVSPTDPRMLKTLDAINRKPEEGGLVSNGLVYRYNLSEIQDGLDGEEGTFNLCTFWLVEAMTRAGQADRNRLDEARLVFEQMLGYANHLGLYAEETGHHGEALGNFPQAFTHLALISAAFNLDRSLGQ</sequence>
<accession>A0AA96GAP2</accession>
<evidence type="ECO:0000259" key="2">
    <source>
        <dbReference type="Pfam" id="PF19291"/>
    </source>
</evidence>
<feature type="domain" description="GH15-like" evidence="1">
    <location>
        <begin position="226"/>
        <end position="600"/>
    </location>
</feature>
<dbReference type="PANTHER" id="PTHR31616:SF0">
    <property type="entry name" value="GLUCAN 1,4-ALPHA-GLUCOSIDASE"/>
    <property type="match status" value="1"/>
</dbReference>
<dbReference type="SUPFAM" id="SSF48208">
    <property type="entry name" value="Six-hairpin glycosidases"/>
    <property type="match status" value="1"/>
</dbReference>
<dbReference type="InterPro" id="IPR012341">
    <property type="entry name" value="6hp_glycosidase-like_sf"/>
</dbReference>
<dbReference type="GO" id="GO:0005975">
    <property type="term" value="P:carbohydrate metabolic process"/>
    <property type="evidence" value="ECO:0007669"/>
    <property type="project" value="InterPro"/>
</dbReference>
<dbReference type="EMBL" id="CP116967">
    <property type="protein sequence ID" value="WNM58056.1"/>
    <property type="molecule type" value="Genomic_DNA"/>
</dbReference>
<dbReference type="InterPro" id="IPR011613">
    <property type="entry name" value="GH15-like"/>
</dbReference>
<dbReference type="InterPro" id="IPR008928">
    <property type="entry name" value="6-hairpin_glycosidase_sf"/>
</dbReference>
<evidence type="ECO:0000259" key="1">
    <source>
        <dbReference type="Pfam" id="PF00723"/>
    </source>
</evidence>
<dbReference type="GO" id="GO:0004553">
    <property type="term" value="F:hydrolase activity, hydrolyzing O-glycosyl compounds"/>
    <property type="evidence" value="ECO:0007669"/>
    <property type="project" value="UniProtKB-ARBA"/>
</dbReference>
<name>A0AA96GAP2_9BACT</name>
<evidence type="ECO:0000313" key="4">
    <source>
        <dbReference type="Proteomes" id="UP001302719"/>
    </source>
</evidence>
<dbReference type="AlphaFoldDB" id="A0AA96GAP2"/>
<proteinExistence type="predicted"/>
<dbReference type="Pfam" id="PF00723">
    <property type="entry name" value="Glyco_hydro_15"/>
    <property type="match status" value="1"/>
</dbReference>
<organism evidence="3 4">
    <name type="scientific">Candidatus Nitrospira allomarina</name>
    <dbReference type="NCBI Taxonomy" id="3020900"/>
    <lineage>
        <taxon>Bacteria</taxon>
        <taxon>Pseudomonadati</taxon>
        <taxon>Nitrospirota</taxon>
        <taxon>Nitrospiria</taxon>
        <taxon>Nitrospirales</taxon>
        <taxon>Nitrospiraceae</taxon>
        <taxon>Nitrospira</taxon>
    </lineage>
</organism>
<dbReference type="Gene3D" id="1.50.10.10">
    <property type="match status" value="1"/>
</dbReference>
<reference evidence="3 4" key="1">
    <citation type="submission" date="2023-01" db="EMBL/GenBank/DDBJ databases">
        <title>Cultivation and genomic characterization of new, ubiquitous marine nitrite-oxidizing bacteria from the Nitrospirales.</title>
        <authorList>
            <person name="Mueller A.J."/>
            <person name="Daebeler A."/>
            <person name="Herbold C.W."/>
            <person name="Kirkegaard R.H."/>
            <person name="Daims H."/>
        </authorList>
    </citation>
    <scope>NUCLEOTIDE SEQUENCE [LARGE SCALE GENOMIC DNA]</scope>
    <source>
        <strain evidence="3 4">VA</strain>
    </source>
</reference>
<gene>
    <name evidence="3" type="ORF">PP769_19120</name>
</gene>
<evidence type="ECO:0000313" key="3">
    <source>
        <dbReference type="EMBL" id="WNM58056.1"/>
    </source>
</evidence>
<dbReference type="Proteomes" id="UP001302719">
    <property type="component" value="Chromosome"/>
</dbReference>
<dbReference type="PANTHER" id="PTHR31616">
    <property type="entry name" value="TREHALASE"/>
    <property type="match status" value="1"/>
</dbReference>
<protein>
    <submittedName>
        <fullName evidence="3">Glycoside hydrolase family 15 protein</fullName>
    </submittedName>
</protein>
<dbReference type="KEGG" id="nall:PP769_19120"/>
<dbReference type="InterPro" id="IPR045582">
    <property type="entry name" value="Trehalase-like_N"/>
</dbReference>
<dbReference type="Pfam" id="PF19291">
    <property type="entry name" value="TREH_N"/>
    <property type="match status" value="1"/>
</dbReference>